<dbReference type="AlphaFoldDB" id="A0ABD1YJM3"/>
<evidence type="ECO:0000313" key="1">
    <source>
        <dbReference type="EMBL" id="KAL2630962.1"/>
    </source>
</evidence>
<organism evidence="1 2">
    <name type="scientific">Riccia fluitans</name>
    <dbReference type="NCBI Taxonomy" id="41844"/>
    <lineage>
        <taxon>Eukaryota</taxon>
        <taxon>Viridiplantae</taxon>
        <taxon>Streptophyta</taxon>
        <taxon>Embryophyta</taxon>
        <taxon>Marchantiophyta</taxon>
        <taxon>Marchantiopsida</taxon>
        <taxon>Marchantiidae</taxon>
        <taxon>Marchantiales</taxon>
        <taxon>Ricciaceae</taxon>
        <taxon>Riccia</taxon>
    </lineage>
</organism>
<sequence>MTSSLWWPHRSPQLFYEHLKSIFDSYVNLDNNPDVQPLVKGLDAEDFDVDAFLGTNMGGRKEEMTPDFLDGLFVHDVRRLESEIENIRWASLSGSLGLPLAYG</sequence>
<dbReference type="EMBL" id="JBHFFA010000004">
    <property type="protein sequence ID" value="KAL2630962.1"/>
    <property type="molecule type" value="Genomic_DNA"/>
</dbReference>
<protein>
    <submittedName>
        <fullName evidence="1">Uncharacterized protein</fullName>
    </submittedName>
</protein>
<accession>A0ABD1YJM3</accession>
<gene>
    <name evidence="1" type="ORF">R1flu_015648</name>
</gene>
<keyword evidence="2" id="KW-1185">Reference proteome</keyword>
<comment type="caution">
    <text evidence="1">The sequence shown here is derived from an EMBL/GenBank/DDBJ whole genome shotgun (WGS) entry which is preliminary data.</text>
</comment>
<name>A0ABD1YJM3_9MARC</name>
<reference evidence="1 2" key="1">
    <citation type="submission" date="2024-09" db="EMBL/GenBank/DDBJ databases">
        <title>Chromosome-scale assembly of Riccia fluitans.</title>
        <authorList>
            <person name="Paukszto L."/>
            <person name="Sawicki J."/>
            <person name="Karawczyk K."/>
            <person name="Piernik-Szablinska J."/>
            <person name="Szczecinska M."/>
            <person name="Mazdziarz M."/>
        </authorList>
    </citation>
    <scope>NUCLEOTIDE SEQUENCE [LARGE SCALE GENOMIC DNA]</scope>
    <source>
        <strain evidence="1">Rf_01</strain>
        <tissue evidence="1">Aerial parts of the thallus</tissue>
    </source>
</reference>
<proteinExistence type="predicted"/>
<evidence type="ECO:0000313" key="2">
    <source>
        <dbReference type="Proteomes" id="UP001605036"/>
    </source>
</evidence>
<dbReference type="Proteomes" id="UP001605036">
    <property type="component" value="Unassembled WGS sequence"/>
</dbReference>